<feature type="signal peptide" evidence="2">
    <location>
        <begin position="1"/>
        <end position="32"/>
    </location>
</feature>
<sequence length="416" mass="43292">MIPRHLSPGSISLYASAALAFTILAWPAPAAAQDEPSGEDSSSTELQYDYGVDGVSWYWSRQIDETLELGSVSQQVEWPNPQSATTMPVAVELGENTKIAALSFNLAERGVTEGSQITDFKLTVAEGDDAGDSPTFNPTGKLVQACPITEAWTTGEAEMWDVQPPVGDGCVVGERAEPDPAEVADAEALIAATQEAIENGGTTETPAVEVPLPTWTFDLTDLAKDWGQDPFANYGVMFMPVMDEATPVDTWQVNLKLPLRDDTQTPVNEYDATAYRLAATFAFTPGEAPDDGATDPGDGTTGGGSSGGSSGGSGGGGGSGGEAEEPAAEESASGEELAPAAYEPLEPKAPWYVWTLIPAALVGAYLLHSALGASGATAGGGGAIDRIRAHNLDKRGWAMPVPAGLWQKLTGRGDRS</sequence>
<feature type="compositionally biased region" description="Gly residues" evidence="1">
    <location>
        <begin position="299"/>
        <end position="321"/>
    </location>
</feature>
<dbReference type="Proteomes" id="UP001595712">
    <property type="component" value="Unassembled WGS sequence"/>
</dbReference>
<name>A0ABV7PWM7_9ACTN</name>
<evidence type="ECO:0000313" key="3">
    <source>
        <dbReference type="EMBL" id="MFC3491719.1"/>
    </source>
</evidence>
<evidence type="ECO:0000256" key="2">
    <source>
        <dbReference type="SAM" id="SignalP"/>
    </source>
</evidence>
<evidence type="ECO:0000313" key="4">
    <source>
        <dbReference type="Proteomes" id="UP001595712"/>
    </source>
</evidence>
<gene>
    <name evidence="3" type="ORF">ACFO8M_04360</name>
</gene>
<feature type="chain" id="PRO_5045061934" evidence="2">
    <location>
        <begin position="33"/>
        <end position="416"/>
    </location>
</feature>
<feature type="region of interest" description="Disordered" evidence="1">
    <location>
        <begin position="285"/>
        <end position="337"/>
    </location>
</feature>
<accession>A0ABV7PWM7</accession>
<keyword evidence="2" id="KW-0732">Signal</keyword>
<keyword evidence="4" id="KW-1185">Reference proteome</keyword>
<protein>
    <submittedName>
        <fullName evidence="3">Uncharacterized protein</fullName>
    </submittedName>
</protein>
<dbReference type="RefSeq" id="WP_387970988.1">
    <property type="nucleotide sequence ID" value="NZ_JBHRWO010000004.1"/>
</dbReference>
<proteinExistence type="predicted"/>
<evidence type="ECO:0000256" key="1">
    <source>
        <dbReference type="SAM" id="MobiDB-lite"/>
    </source>
</evidence>
<reference evidence="4" key="1">
    <citation type="journal article" date="2019" name="Int. J. Syst. Evol. Microbiol.">
        <title>The Global Catalogue of Microorganisms (GCM) 10K type strain sequencing project: providing services to taxonomists for standard genome sequencing and annotation.</title>
        <authorList>
            <consortium name="The Broad Institute Genomics Platform"/>
            <consortium name="The Broad Institute Genome Sequencing Center for Infectious Disease"/>
            <person name="Wu L."/>
            <person name="Ma J."/>
        </authorList>
    </citation>
    <scope>NUCLEOTIDE SEQUENCE [LARGE SCALE GENOMIC DNA]</scope>
    <source>
        <strain evidence="4">CGMCC 4.7396</strain>
    </source>
</reference>
<comment type="caution">
    <text evidence="3">The sequence shown here is derived from an EMBL/GenBank/DDBJ whole genome shotgun (WGS) entry which is preliminary data.</text>
</comment>
<organism evidence="3 4">
    <name type="scientific">Glycomyces rhizosphaerae</name>
    <dbReference type="NCBI Taxonomy" id="2054422"/>
    <lineage>
        <taxon>Bacteria</taxon>
        <taxon>Bacillati</taxon>
        <taxon>Actinomycetota</taxon>
        <taxon>Actinomycetes</taxon>
        <taxon>Glycomycetales</taxon>
        <taxon>Glycomycetaceae</taxon>
        <taxon>Glycomyces</taxon>
    </lineage>
</organism>
<dbReference type="EMBL" id="JBHRWO010000004">
    <property type="protein sequence ID" value="MFC3491719.1"/>
    <property type="molecule type" value="Genomic_DNA"/>
</dbReference>